<feature type="region of interest" description="Disordered" evidence="5">
    <location>
        <begin position="476"/>
        <end position="514"/>
    </location>
</feature>
<dbReference type="PROSITE" id="PS50290">
    <property type="entry name" value="PI3_4_KINASE_3"/>
    <property type="match status" value="1"/>
</dbReference>
<feature type="compositionally biased region" description="Polar residues" evidence="5">
    <location>
        <begin position="586"/>
        <end position="607"/>
    </location>
</feature>
<feature type="region of interest" description="Disordered" evidence="5">
    <location>
        <begin position="561"/>
        <end position="611"/>
    </location>
</feature>
<dbReference type="SUPFAM" id="SSF56112">
    <property type="entry name" value="Protein kinase-like (PK-like)"/>
    <property type="match status" value="1"/>
</dbReference>
<dbReference type="Gene3D" id="3.30.1010.10">
    <property type="entry name" value="Phosphatidylinositol 3-kinase Catalytic Subunit, Chain A, domain 4"/>
    <property type="match status" value="1"/>
</dbReference>
<comment type="catalytic activity">
    <reaction evidence="1">
        <text>a 1,2-diacyl-sn-glycero-3-phospho-(1D-myo-inositol) + ATP = a 1,2-diacyl-sn-glycero-3-phospho-(1D-myo-inositol 4-phosphate) + ADP + H(+)</text>
        <dbReference type="Rhea" id="RHEA:19877"/>
        <dbReference type="ChEBI" id="CHEBI:15378"/>
        <dbReference type="ChEBI" id="CHEBI:30616"/>
        <dbReference type="ChEBI" id="CHEBI:57880"/>
        <dbReference type="ChEBI" id="CHEBI:58178"/>
        <dbReference type="ChEBI" id="CHEBI:456216"/>
        <dbReference type="EC" id="2.7.1.67"/>
    </reaction>
</comment>
<dbReference type="InterPro" id="IPR057754">
    <property type="entry name" value="PI4-kinase_beta/PIK1_cat"/>
</dbReference>
<dbReference type="FunFam" id="1.10.1070.11:FF:000016">
    <property type="entry name" value="PIK1p Phosphatidylinositol 4-kinase"/>
    <property type="match status" value="1"/>
</dbReference>
<keyword evidence="8" id="KW-1185">Reference proteome</keyword>
<evidence type="ECO:0000256" key="1">
    <source>
        <dbReference type="ARBA" id="ARBA00001686"/>
    </source>
</evidence>
<dbReference type="STRING" id="747525.W4KJ71"/>
<dbReference type="PROSITE" id="PS00916">
    <property type="entry name" value="PI3_4_KINASE_2"/>
    <property type="match status" value="1"/>
</dbReference>
<accession>W4KJ71</accession>
<dbReference type="eggNOG" id="KOG0903">
    <property type="taxonomic scope" value="Eukaryota"/>
</dbReference>
<name>W4KJ71_HETIT</name>
<dbReference type="GeneID" id="20675270"/>
<dbReference type="FunCoup" id="W4KJ71">
    <property type="interactions" value="667"/>
</dbReference>
<proteinExistence type="predicted"/>
<evidence type="ECO:0000313" key="7">
    <source>
        <dbReference type="EMBL" id="ETW85898.1"/>
    </source>
</evidence>
<dbReference type="InterPro" id="IPR036940">
    <property type="entry name" value="PI3/4_kinase_cat_sf"/>
</dbReference>
<dbReference type="SMART" id="SM00146">
    <property type="entry name" value="PI3Kc"/>
    <property type="match status" value="1"/>
</dbReference>
<dbReference type="CDD" id="cd05168">
    <property type="entry name" value="PI4Kc_III_beta"/>
    <property type="match status" value="1"/>
</dbReference>
<dbReference type="HOGENOM" id="CLU_002446_2_0_1"/>
<evidence type="ECO:0000313" key="8">
    <source>
        <dbReference type="Proteomes" id="UP000030671"/>
    </source>
</evidence>
<dbReference type="Pfam" id="PF00454">
    <property type="entry name" value="PI3_PI4_kinase"/>
    <property type="match status" value="1"/>
</dbReference>
<feature type="region of interest" description="Disordered" evidence="5">
    <location>
        <begin position="204"/>
        <end position="254"/>
    </location>
</feature>
<dbReference type="GO" id="GO:0004430">
    <property type="term" value="F:1-phosphatidylinositol 4-kinase activity"/>
    <property type="evidence" value="ECO:0007669"/>
    <property type="project" value="UniProtKB-EC"/>
</dbReference>
<dbReference type="GO" id="GO:0005737">
    <property type="term" value="C:cytoplasm"/>
    <property type="evidence" value="ECO:0007669"/>
    <property type="project" value="TreeGrafter"/>
</dbReference>
<evidence type="ECO:0000256" key="5">
    <source>
        <dbReference type="SAM" id="MobiDB-lite"/>
    </source>
</evidence>
<reference evidence="7 8" key="1">
    <citation type="journal article" date="2012" name="New Phytol.">
        <title>Insight into trade-off between wood decay and parasitism from the genome of a fungal forest pathogen.</title>
        <authorList>
            <person name="Olson A."/>
            <person name="Aerts A."/>
            <person name="Asiegbu F."/>
            <person name="Belbahri L."/>
            <person name="Bouzid O."/>
            <person name="Broberg A."/>
            <person name="Canback B."/>
            <person name="Coutinho P.M."/>
            <person name="Cullen D."/>
            <person name="Dalman K."/>
            <person name="Deflorio G."/>
            <person name="van Diepen L.T."/>
            <person name="Dunand C."/>
            <person name="Duplessis S."/>
            <person name="Durling M."/>
            <person name="Gonthier P."/>
            <person name="Grimwood J."/>
            <person name="Fossdal C.G."/>
            <person name="Hansson D."/>
            <person name="Henrissat B."/>
            <person name="Hietala A."/>
            <person name="Himmelstrand K."/>
            <person name="Hoffmeister D."/>
            <person name="Hogberg N."/>
            <person name="James T.Y."/>
            <person name="Karlsson M."/>
            <person name="Kohler A."/>
            <person name="Kues U."/>
            <person name="Lee Y.H."/>
            <person name="Lin Y.C."/>
            <person name="Lind M."/>
            <person name="Lindquist E."/>
            <person name="Lombard V."/>
            <person name="Lucas S."/>
            <person name="Lunden K."/>
            <person name="Morin E."/>
            <person name="Murat C."/>
            <person name="Park J."/>
            <person name="Raffaello T."/>
            <person name="Rouze P."/>
            <person name="Salamov A."/>
            <person name="Schmutz J."/>
            <person name="Solheim H."/>
            <person name="Stahlberg J."/>
            <person name="Velez H."/>
            <person name="de Vries R.P."/>
            <person name="Wiebenga A."/>
            <person name="Woodward S."/>
            <person name="Yakovlev I."/>
            <person name="Garbelotto M."/>
            <person name="Martin F."/>
            <person name="Grigoriev I.V."/>
            <person name="Stenlid J."/>
        </authorList>
    </citation>
    <scope>NUCLEOTIDE SEQUENCE [LARGE SCALE GENOMIC DNA]</scope>
    <source>
        <strain evidence="7 8">TC 32-1</strain>
    </source>
</reference>
<protein>
    <recommendedName>
        <fullName evidence="2">1-phosphatidylinositol 4-kinase</fullName>
        <ecNumber evidence="2">2.7.1.67</ecNumber>
    </recommendedName>
</protein>
<dbReference type="InterPro" id="IPR000403">
    <property type="entry name" value="PI3/4_kinase_cat_dom"/>
</dbReference>
<evidence type="ECO:0000256" key="4">
    <source>
        <dbReference type="ARBA" id="ARBA00022777"/>
    </source>
</evidence>
<dbReference type="Gene3D" id="1.10.1070.11">
    <property type="entry name" value="Phosphatidylinositol 3-/4-kinase, catalytic domain"/>
    <property type="match status" value="1"/>
</dbReference>
<dbReference type="Proteomes" id="UP000030671">
    <property type="component" value="Unassembled WGS sequence"/>
</dbReference>
<evidence type="ECO:0000256" key="3">
    <source>
        <dbReference type="ARBA" id="ARBA00022679"/>
    </source>
</evidence>
<dbReference type="InParanoid" id="W4KJ71"/>
<dbReference type="InterPro" id="IPR011009">
    <property type="entry name" value="Kinase-like_dom_sf"/>
</dbReference>
<dbReference type="PANTHER" id="PTHR10048:SF22">
    <property type="entry name" value="PHOSPHATIDYLINOSITOL 4-KINASE BETA"/>
    <property type="match status" value="1"/>
</dbReference>
<keyword evidence="4" id="KW-0418">Kinase</keyword>
<dbReference type="KEGG" id="hir:HETIRDRAFT_44050"/>
<dbReference type="OrthoDB" id="10264149at2759"/>
<dbReference type="InterPro" id="IPR015433">
    <property type="entry name" value="PI3/4_kinase"/>
</dbReference>
<dbReference type="GO" id="GO:0048015">
    <property type="term" value="P:phosphatidylinositol-mediated signaling"/>
    <property type="evidence" value="ECO:0007669"/>
    <property type="project" value="TreeGrafter"/>
</dbReference>
<feature type="domain" description="PI3K/PI4K catalytic" evidence="6">
    <location>
        <begin position="745"/>
        <end position="1021"/>
    </location>
</feature>
<dbReference type="AlphaFoldDB" id="W4KJ71"/>
<feature type="compositionally biased region" description="Polar residues" evidence="5">
    <location>
        <begin position="302"/>
        <end position="321"/>
    </location>
</feature>
<dbReference type="GO" id="GO:0046854">
    <property type="term" value="P:phosphatidylinositol phosphate biosynthetic process"/>
    <property type="evidence" value="ECO:0007669"/>
    <property type="project" value="InterPro"/>
</dbReference>
<dbReference type="EMBL" id="KI925455">
    <property type="protein sequence ID" value="ETW85898.1"/>
    <property type="molecule type" value="Genomic_DNA"/>
</dbReference>
<dbReference type="RefSeq" id="XP_009541799.1">
    <property type="nucleotide sequence ID" value="XM_009543504.1"/>
</dbReference>
<dbReference type="InterPro" id="IPR018936">
    <property type="entry name" value="PI3/4_kinase_CS"/>
</dbReference>
<organism evidence="7 8">
    <name type="scientific">Heterobasidion irregulare (strain TC 32-1)</name>
    <dbReference type="NCBI Taxonomy" id="747525"/>
    <lineage>
        <taxon>Eukaryota</taxon>
        <taxon>Fungi</taxon>
        <taxon>Dikarya</taxon>
        <taxon>Basidiomycota</taxon>
        <taxon>Agaricomycotina</taxon>
        <taxon>Agaricomycetes</taxon>
        <taxon>Russulales</taxon>
        <taxon>Bondarzewiaceae</taxon>
        <taxon>Heterobasidion</taxon>
        <taxon>Heterobasidion annosum species complex</taxon>
    </lineage>
</organism>
<feature type="compositionally biased region" description="Low complexity" evidence="5">
    <location>
        <begin position="570"/>
        <end position="580"/>
    </location>
</feature>
<evidence type="ECO:0000256" key="2">
    <source>
        <dbReference type="ARBA" id="ARBA00012169"/>
    </source>
</evidence>
<gene>
    <name evidence="7" type="ORF">HETIRDRAFT_44050</name>
</gene>
<dbReference type="PANTHER" id="PTHR10048">
    <property type="entry name" value="PHOSPHATIDYLINOSITOL KINASE"/>
    <property type="match status" value="1"/>
</dbReference>
<evidence type="ECO:0000259" key="6">
    <source>
        <dbReference type="PROSITE" id="PS50290"/>
    </source>
</evidence>
<dbReference type="EC" id="2.7.1.67" evidence="2"/>
<dbReference type="GO" id="GO:0016020">
    <property type="term" value="C:membrane"/>
    <property type="evidence" value="ECO:0007669"/>
    <property type="project" value="TreeGrafter"/>
</dbReference>
<sequence length="1037" mass="115103">MSHGLLLRLFLSPTHFSVHVALQYLMIYSDSIGITYYLTRRLREFTIEELRDVWGFVCHLLVSRPSKSRALECFVTEVAGKSTHVAMLTLWFMQASLQDLAVSGHDNESFVICQRTLLMCHELIFGDLPPPVSTPYPSQVPTPKRIFARKKVKAHVVPAFIGLGMILAGSPGMPQVTEVMGEVAIEQGRMDDLGTDLKSLERYDNDLAQVGPISPSKDSSEDDDDPDSPGLASPDSETSPHKGAVFEGGLDANGQPVSRLARRRTIGAAQTTPALPLHMKKERQPRFSDDPLGQLDAPSPVPTSTPFQSSPSLFTTKQPRTNSLTPADVLLNRYDMQSQILLLRSHFCRSEIQFLLNLENISNRLLVVPRLARVSALRAELTALNHKLPAEASLSSKVCMPMWCTCTDSPQPPNGVPSPHHRIVRIPPGECVVLNSAERAPYLLVIEILNSDLDFDPGKRGNKSVLQKIVTKENERKGASRDLIPFTTKASSSRHKPPPEVVNSSDASPPEEEEIDLVEQVFGAEEFLRSRAIDLSESIVLPPPLKNKDLDIATWSRSSSIPPSPFLDASNSTSSSPYFSPVMHRSPSSRSQVAPSPNHPTAQSSPNGRGLALSLEDYSERMRTAAVMLAQLNANLVWEPNAPAPVLPPGPIHPSLTGMSHEPHPGAPSLPRMKLQPAEAAAIRDRIMKEMLALEEERMERMRETGVMKLGIGSGDTNTAEDEGIIRRELNKVDPSAVVFSESWATKKSRVRQGSPYGHLANWDCLSVIMKTGGDLRQEQLAVQLIQEFKRIWQEENCQCWARYFRILITGGSSGLVETITDAVSIHSIKKAEYARRLTEGRLGHVTLLDHFKNTYGHPSSAKFARAQRNFAKSLAGYSVITYLLQIKDRHNGNILLDREGHLIHIDFGFMLSNSPGNIGFEAAPFKLPLEYVEVLGGVDSEPLREFRRLFREGFEAARKHCDRIVTMVELMQKDSTLPCFAAFGAQTAVQLRERFQQALTHSLVAEHVERLIDTSLGSNWTRLYDSYQYYSQSILS</sequence>
<feature type="region of interest" description="Disordered" evidence="5">
    <location>
        <begin position="266"/>
        <end position="321"/>
    </location>
</feature>
<keyword evidence="3" id="KW-0808">Transferase</keyword>